<dbReference type="EMBL" id="JANPWB010000009">
    <property type="protein sequence ID" value="KAJ1157494.1"/>
    <property type="molecule type" value="Genomic_DNA"/>
</dbReference>
<comment type="caution">
    <text evidence="2">The sequence shown here is derived from an EMBL/GenBank/DDBJ whole genome shotgun (WGS) entry which is preliminary data.</text>
</comment>
<dbReference type="Proteomes" id="UP001066276">
    <property type="component" value="Chromosome 5"/>
</dbReference>
<accession>A0AAV7RYV1</accession>
<proteinExistence type="predicted"/>
<dbReference type="AlphaFoldDB" id="A0AAV7RYV1"/>
<evidence type="ECO:0000313" key="3">
    <source>
        <dbReference type="Proteomes" id="UP001066276"/>
    </source>
</evidence>
<evidence type="ECO:0000313" key="2">
    <source>
        <dbReference type="EMBL" id="KAJ1157494.1"/>
    </source>
</evidence>
<feature type="region of interest" description="Disordered" evidence="1">
    <location>
        <begin position="85"/>
        <end position="108"/>
    </location>
</feature>
<protein>
    <submittedName>
        <fullName evidence="2">Uncharacterized protein</fullName>
    </submittedName>
</protein>
<feature type="compositionally biased region" description="Basic and acidic residues" evidence="1">
    <location>
        <begin position="1"/>
        <end position="18"/>
    </location>
</feature>
<evidence type="ECO:0000256" key="1">
    <source>
        <dbReference type="SAM" id="MobiDB-lite"/>
    </source>
</evidence>
<feature type="region of interest" description="Disordered" evidence="1">
    <location>
        <begin position="1"/>
        <end position="28"/>
    </location>
</feature>
<keyword evidence="3" id="KW-1185">Reference proteome</keyword>
<sequence>MEHGRAAERQRRPAEGRDPSMTVGLGRQHGLEVERRLSGSDNGVCCGHGTPFSNLVQRLRTGIWPKRGKVRQMIRCAVKTMGRQADSWGKRSVAATSPGCIDQTREHR</sequence>
<gene>
    <name evidence="2" type="ORF">NDU88_010205</name>
</gene>
<organism evidence="2 3">
    <name type="scientific">Pleurodeles waltl</name>
    <name type="common">Iberian ribbed newt</name>
    <dbReference type="NCBI Taxonomy" id="8319"/>
    <lineage>
        <taxon>Eukaryota</taxon>
        <taxon>Metazoa</taxon>
        <taxon>Chordata</taxon>
        <taxon>Craniata</taxon>
        <taxon>Vertebrata</taxon>
        <taxon>Euteleostomi</taxon>
        <taxon>Amphibia</taxon>
        <taxon>Batrachia</taxon>
        <taxon>Caudata</taxon>
        <taxon>Salamandroidea</taxon>
        <taxon>Salamandridae</taxon>
        <taxon>Pleurodelinae</taxon>
        <taxon>Pleurodeles</taxon>
    </lineage>
</organism>
<name>A0AAV7RYV1_PLEWA</name>
<reference evidence="2" key="1">
    <citation type="journal article" date="2022" name="bioRxiv">
        <title>Sequencing and chromosome-scale assembly of the giantPleurodeles waltlgenome.</title>
        <authorList>
            <person name="Brown T."/>
            <person name="Elewa A."/>
            <person name="Iarovenko S."/>
            <person name="Subramanian E."/>
            <person name="Araus A.J."/>
            <person name="Petzold A."/>
            <person name="Susuki M."/>
            <person name="Suzuki K.-i.T."/>
            <person name="Hayashi T."/>
            <person name="Toyoda A."/>
            <person name="Oliveira C."/>
            <person name="Osipova E."/>
            <person name="Leigh N.D."/>
            <person name="Simon A."/>
            <person name="Yun M.H."/>
        </authorList>
    </citation>
    <scope>NUCLEOTIDE SEQUENCE</scope>
    <source>
        <strain evidence="2">20211129_DDA</strain>
        <tissue evidence="2">Liver</tissue>
    </source>
</reference>